<gene>
    <name evidence="3" type="ORF">LX32DRAFT_638524</name>
</gene>
<evidence type="ECO:0000256" key="2">
    <source>
        <dbReference type="SAM" id="Phobius"/>
    </source>
</evidence>
<feature type="region of interest" description="Disordered" evidence="1">
    <location>
        <begin position="73"/>
        <end position="99"/>
    </location>
</feature>
<sequence length="154" mass="16316">MPAVHIDKADVARAMAHLVTRVTPTAKSTHRTARVVTGGIIAAIVICAVIFIGFIVCAFLFFRRHQKQRARRRQEMQKYYGNNRSSTGTGAPAGSAPGQEGYGIANNGYSYGQGTGYGYAHTAQPGQAGYGSQNTGGVSPVAPAHTTDHVTHTK</sequence>
<evidence type="ECO:0000256" key="1">
    <source>
        <dbReference type="SAM" id="MobiDB-lite"/>
    </source>
</evidence>
<organism evidence="3 4">
    <name type="scientific">Colletotrichum zoysiae</name>
    <dbReference type="NCBI Taxonomy" id="1216348"/>
    <lineage>
        <taxon>Eukaryota</taxon>
        <taxon>Fungi</taxon>
        <taxon>Dikarya</taxon>
        <taxon>Ascomycota</taxon>
        <taxon>Pezizomycotina</taxon>
        <taxon>Sordariomycetes</taxon>
        <taxon>Hypocreomycetidae</taxon>
        <taxon>Glomerellales</taxon>
        <taxon>Glomerellaceae</taxon>
        <taxon>Colletotrichum</taxon>
        <taxon>Colletotrichum graminicola species complex</taxon>
    </lineage>
</organism>
<keyword evidence="2" id="KW-0812">Transmembrane</keyword>
<reference evidence="3" key="1">
    <citation type="submission" date="2021-06" db="EMBL/GenBank/DDBJ databases">
        <title>Comparative genomics, transcriptomics and evolutionary studies reveal genomic signatures of adaptation to plant cell wall in hemibiotrophic fungi.</title>
        <authorList>
            <consortium name="DOE Joint Genome Institute"/>
            <person name="Baroncelli R."/>
            <person name="Diaz J.F."/>
            <person name="Benocci T."/>
            <person name="Peng M."/>
            <person name="Battaglia E."/>
            <person name="Haridas S."/>
            <person name="Andreopoulos W."/>
            <person name="Labutti K."/>
            <person name="Pangilinan J."/>
            <person name="Floch G.L."/>
            <person name="Makela M.R."/>
            <person name="Henrissat B."/>
            <person name="Grigoriev I.V."/>
            <person name="Crouch J.A."/>
            <person name="De Vries R.P."/>
            <person name="Sukno S.A."/>
            <person name="Thon M.R."/>
        </authorList>
    </citation>
    <scope>NUCLEOTIDE SEQUENCE</scope>
    <source>
        <strain evidence="3">MAFF235873</strain>
    </source>
</reference>
<comment type="caution">
    <text evidence="3">The sequence shown here is derived from an EMBL/GenBank/DDBJ whole genome shotgun (WGS) entry which is preliminary data.</text>
</comment>
<keyword evidence="4" id="KW-1185">Reference proteome</keyword>
<keyword evidence="2" id="KW-1133">Transmembrane helix</keyword>
<dbReference type="AlphaFoldDB" id="A0AAD9HKM0"/>
<evidence type="ECO:0000313" key="3">
    <source>
        <dbReference type="EMBL" id="KAK2030017.1"/>
    </source>
</evidence>
<dbReference type="EMBL" id="MU842856">
    <property type="protein sequence ID" value="KAK2030017.1"/>
    <property type="molecule type" value="Genomic_DNA"/>
</dbReference>
<feature type="compositionally biased region" description="Low complexity" evidence="1">
    <location>
        <begin position="85"/>
        <end position="98"/>
    </location>
</feature>
<name>A0AAD9HKM0_9PEZI</name>
<evidence type="ECO:0000313" key="4">
    <source>
        <dbReference type="Proteomes" id="UP001232148"/>
    </source>
</evidence>
<dbReference type="Proteomes" id="UP001232148">
    <property type="component" value="Unassembled WGS sequence"/>
</dbReference>
<keyword evidence="2" id="KW-0472">Membrane</keyword>
<feature type="region of interest" description="Disordered" evidence="1">
    <location>
        <begin position="128"/>
        <end position="154"/>
    </location>
</feature>
<protein>
    <recommendedName>
        <fullName evidence="5">Transmembrane protein</fullName>
    </recommendedName>
</protein>
<feature type="transmembrane region" description="Helical" evidence="2">
    <location>
        <begin position="40"/>
        <end position="62"/>
    </location>
</feature>
<proteinExistence type="predicted"/>
<evidence type="ECO:0008006" key="5">
    <source>
        <dbReference type="Google" id="ProtNLM"/>
    </source>
</evidence>
<accession>A0AAD9HKM0</accession>